<evidence type="ECO:0000256" key="1">
    <source>
        <dbReference type="ARBA" id="ARBA00022692"/>
    </source>
</evidence>
<dbReference type="Pfam" id="PF00028">
    <property type="entry name" value="Cadherin"/>
    <property type="match status" value="2"/>
</dbReference>
<dbReference type="PANTHER" id="PTHR24026">
    <property type="entry name" value="FAT ATYPICAL CADHERIN-RELATED"/>
    <property type="match status" value="1"/>
</dbReference>
<dbReference type="PRINTS" id="PR00205">
    <property type="entry name" value="CADHERIN"/>
</dbReference>
<dbReference type="SMART" id="SM00112">
    <property type="entry name" value="CA"/>
    <property type="match status" value="2"/>
</dbReference>
<sequence length="195" mass="20771">MDAGVLPGGIEKGYKIMTLSASDPDANNNGMVTYELEGGDSALFSLDRLTGDLYTSRAIDRPAVTYTLTVKATDQAVVSVRKSSRNKVTIIGTLRNSDGPVFGSAEYTGSVLENKPVGTSVLSVRAQYPHGQTEKQVEYFLTAVTNAAGVPQSRVFAINRFSGVISTASVLDREGGARMFHLDVYAVDTVAQSPK</sequence>
<keyword evidence="2" id="KW-1133">Transmembrane helix</keyword>
<dbReference type="GO" id="GO:0005509">
    <property type="term" value="F:calcium ion binding"/>
    <property type="evidence" value="ECO:0007669"/>
    <property type="project" value="UniProtKB-UniRule"/>
</dbReference>
<evidence type="ECO:0000313" key="5">
    <source>
        <dbReference type="EMBL" id="KFM78663.1"/>
    </source>
</evidence>
<dbReference type="PROSITE" id="PS50268">
    <property type="entry name" value="CADHERIN_2"/>
    <property type="match status" value="2"/>
</dbReference>
<dbReference type="CDD" id="cd11304">
    <property type="entry name" value="Cadherin_repeat"/>
    <property type="match status" value="2"/>
</dbReference>
<evidence type="ECO:0000313" key="6">
    <source>
        <dbReference type="Proteomes" id="UP000054359"/>
    </source>
</evidence>
<dbReference type="GO" id="GO:0005886">
    <property type="term" value="C:plasma membrane"/>
    <property type="evidence" value="ECO:0007669"/>
    <property type="project" value="UniProtKB-SubCell"/>
</dbReference>
<gene>
    <name evidence="5" type="ORF">X975_13158</name>
</gene>
<evidence type="ECO:0000256" key="3">
    <source>
        <dbReference type="PROSITE-ProRule" id="PRU00043"/>
    </source>
</evidence>
<name>A0A087UMS4_STEMI</name>
<dbReference type="Proteomes" id="UP000054359">
    <property type="component" value="Unassembled WGS sequence"/>
</dbReference>
<dbReference type="SUPFAM" id="SSF49313">
    <property type="entry name" value="Cadherin-like"/>
    <property type="match status" value="2"/>
</dbReference>
<feature type="domain" description="Cadherin" evidence="4">
    <location>
        <begin position="13"/>
        <end position="102"/>
    </location>
</feature>
<dbReference type="STRING" id="407821.A0A087UMS4"/>
<dbReference type="AlphaFoldDB" id="A0A087UMS4"/>
<dbReference type="PANTHER" id="PTHR24026:SF126">
    <property type="entry name" value="PROTOCADHERIN FAT 4"/>
    <property type="match status" value="1"/>
</dbReference>
<organism evidence="5 6">
    <name type="scientific">Stegodyphus mimosarum</name>
    <name type="common">African social velvet spider</name>
    <dbReference type="NCBI Taxonomy" id="407821"/>
    <lineage>
        <taxon>Eukaryota</taxon>
        <taxon>Metazoa</taxon>
        <taxon>Ecdysozoa</taxon>
        <taxon>Arthropoda</taxon>
        <taxon>Chelicerata</taxon>
        <taxon>Arachnida</taxon>
        <taxon>Araneae</taxon>
        <taxon>Araneomorphae</taxon>
        <taxon>Entelegynae</taxon>
        <taxon>Eresoidea</taxon>
        <taxon>Eresidae</taxon>
        <taxon>Stegodyphus</taxon>
    </lineage>
</organism>
<feature type="domain" description="Cadherin" evidence="4">
    <location>
        <begin position="103"/>
        <end position="188"/>
    </location>
</feature>
<evidence type="ECO:0000259" key="4">
    <source>
        <dbReference type="PROSITE" id="PS50268"/>
    </source>
</evidence>
<dbReference type="GO" id="GO:0007156">
    <property type="term" value="P:homophilic cell adhesion via plasma membrane adhesion molecules"/>
    <property type="evidence" value="ECO:0007669"/>
    <property type="project" value="InterPro"/>
</dbReference>
<dbReference type="InterPro" id="IPR015919">
    <property type="entry name" value="Cadherin-like_sf"/>
</dbReference>
<dbReference type="OrthoDB" id="26203at2759"/>
<feature type="non-terminal residue" evidence="5">
    <location>
        <position position="195"/>
    </location>
</feature>
<keyword evidence="3" id="KW-0106">Calcium</keyword>
<reference evidence="5 6" key="1">
    <citation type="submission" date="2013-11" db="EMBL/GenBank/DDBJ databases">
        <title>Genome sequencing of Stegodyphus mimosarum.</title>
        <authorList>
            <person name="Bechsgaard J."/>
        </authorList>
    </citation>
    <scope>NUCLEOTIDE SEQUENCE [LARGE SCALE GENOMIC DNA]</scope>
</reference>
<proteinExistence type="predicted"/>
<dbReference type="Gene3D" id="2.60.40.60">
    <property type="entry name" value="Cadherins"/>
    <property type="match status" value="2"/>
</dbReference>
<keyword evidence="2" id="KW-0472">Membrane</keyword>
<dbReference type="EMBL" id="KK120609">
    <property type="protein sequence ID" value="KFM78663.1"/>
    <property type="molecule type" value="Genomic_DNA"/>
</dbReference>
<evidence type="ECO:0000256" key="2">
    <source>
        <dbReference type="ARBA" id="ARBA00022989"/>
    </source>
</evidence>
<dbReference type="InterPro" id="IPR002126">
    <property type="entry name" value="Cadherin-like_dom"/>
</dbReference>
<keyword evidence="1" id="KW-0812">Transmembrane</keyword>
<accession>A0A087UMS4</accession>
<protein>
    <submittedName>
        <fullName evidence="5">Protocadherin Fat 4</fullName>
    </submittedName>
</protein>
<keyword evidence="6" id="KW-1185">Reference proteome</keyword>